<evidence type="ECO:0000256" key="3">
    <source>
        <dbReference type="ARBA" id="ARBA00023055"/>
    </source>
</evidence>
<proteinExistence type="inferred from homology"/>
<evidence type="ECO:0000259" key="5">
    <source>
        <dbReference type="Pfam" id="PF12624"/>
    </source>
</evidence>
<protein>
    <submittedName>
        <fullName evidence="7">Vacuolar protein sorting-associated protein 13</fullName>
    </submittedName>
</protein>
<feature type="domain" description="Vacuolar protein sorting-associated protein 13 VPS13 adaptor binding" evidence="6">
    <location>
        <begin position="3717"/>
        <end position="3878"/>
    </location>
</feature>
<feature type="compositionally biased region" description="Basic residues" evidence="4">
    <location>
        <begin position="125"/>
        <end position="137"/>
    </location>
</feature>
<feature type="region of interest" description="Disordered" evidence="4">
    <location>
        <begin position="1956"/>
        <end position="1981"/>
    </location>
</feature>
<evidence type="ECO:0000256" key="1">
    <source>
        <dbReference type="ARBA" id="ARBA00006545"/>
    </source>
</evidence>
<feature type="compositionally biased region" description="Basic and acidic residues" evidence="4">
    <location>
        <begin position="1969"/>
        <end position="1981"/>
    </location>
</feature>
<dbReference type="Pfam" id="PF12624">
    <property type="entry name" value="VPS13_N"/>
    <property type="match status" value="1"/>
</dbReference>
<feature type="compositionally biased region" description="Polar residues" evidence="4">
    <location>
        <begin position="3366"/>
        <end position="3381"/>
    </location>
</feature>
<dbReference type="Pfam" id="PF25036">
    <property type="entry name" value="VPS13_VAB"/>
    <property type="match status" value="2"/>
</dbReference>
<feature type="compositionally biased region" description="Basic and acidic residues" evidence="4">
    <location>
        <begin position="229"/>
        <end position="240"/>
    </location>
</feature>
<feature type="region of interest" description="Disordered" evidence="4">
    <location>
        <begin position="110"/>
        <end position="142"/>
    </location>
</feature>
<comment type="caution">
    <text evidence="7">The sequence shown here is derived from an EMBL/GenBank/DDBJ whole genome shotgun (WGS) entry which is preliminary data.</text>
</comment>
<feature type="domain" description="Chorein N-terminal" evidence="5">
    <location>
        <begin position="138"/>
        <end position="957"/>
    </location>
</feature>
<sequence length="5183" mass="573918">MLERYLLSALASKFGHVFEDFDENTTAELSAWRGVLVLRNLHLRKDALKHLGGGGDDADDNDDDYLSEDEEEEEDDDIMSQFVEANEDDNSDDDSFQSCASQIEDICDDETTHYNTDNIKDNGEKRHKSSQPSRKSKNGPAIEIVHGSIGSLEIHIPWRLLRASQMENNGKQQPTNISSDDDGMRCSAVLSDVKILLAPSNHTRARARGDCDDGPNDRDTQLDSPLLSAKERREQKIERVRRERELAVQSLLEKELFKLVSGNNDPNEPSKASSNNGSETKGSRLAKWAKGFVARALASLKVTVQNIHIRYEDEGYGWFKDTTVSDTGDRIPMHQQRRRYRPAFAVGMRLDKFSIRNAEVGEEPPMDGVNIDATSEGMSATLQLQHKVANVERLSIYWDSSHQDLFVGYVAPLSGSSQPFEIEVDRLYYEKRFDELDILSTDGAETDDFLQHNYLIQPMSPSIHVVMTGQAEGVSGTSAVGPSIQASLSLPSCSVCFDRNTLEDVAYIRKCHYTSKQAVSSTRDRLTEERITHQLSMLRPPPEIRPKGNARLWWTYAIGSVKVLQQNQNYFNHQNTSRERKFQRKGWLGLARLLRLRKEYMALYVSLWNSPHDDMAMRKEIHDKLVALEDSLNNEEIVSFRMTVFSKLSEFASTPAADDTSNKPAQTNGDVPITESLSLDVDEMALRKLSVLSVEYREIKLNHIVSALDTEQDEKSDLLQEDPMDHDQINSAVLTLSIACQNFNVLANDTMTNGGAPGYMELRRVPIAQSKCSFSLVFNSFRNHSWDVSCSLDSLAVTDLISCRIDEGCKEQILIGMKQAEDSCSDQLSNTRTASVVIRNIRESSNQLHATAFVDVQVSPLEVVYSTNAYEALSRLFAAVKTNEFSKDYERISQALSRWRAAQRKRLMAVLSRRKKFNVSIDIAAPVLMIPEDLQNTDSPTLVIDLGRLTIQSDSSEILPQGFDDKWSLQLSDIRAMCTHQKVASCGTMISHKHALIEPFSLNFSVLTHIAAASSAGKSIIDVQALLPRLGFNLTTSAVRLVSRLQIRWKDAKLRNAKVKRRLTIEEILSSNGGGSPRRQRFHMNMLRKATTATAEPIAAPLEAAVAPEQEVKFSFSAPIIVLRIGNDVGFEHLPNKSATSLIPLIDLSIRGIGGEFVSNTTHEGVSSNFTSRLRSIHVKDESCFCHVMSSIEPSLLSMVQDDEDCNNRDADLVVVEMSKQLNGDTDVVIRFHELYVEWNPETLAKVQQSMRLPPSELMTLTETTAAPAPVLNTDEEILQQVSQDAEFYDAVDNNPVPVGRPTKKKPLPNFTASFYLNKLRMNFNKDSQERCLFVAEMNQTHISFLRKSLGGSKTTATIADARMKDPGKTLYGQMIGLQSSSSKSIMQMSFESFPRDTIDNFAGERNFDNMMKVDFSEMKFVYVHQFWLEVFDYFFEGMMGSAVWGSKPKPLPNFLDPLQMTGAFKRTRLAIKMEQPLLLLPVSYRSPQHIRLHLSAFTAASHFTVGPMKGADERLSEWTQWFHNCRVELRDLDVQSWDESKLNEVSSLSESPSMVLNIRWPVGPTAPLVKPKWNVVGTVDPLSMRLSRKNFSLFRFFVNYNLSEPSRFLSNNDALAKGADGAPSDLVLFGYEKKGLPPTTYFVSLSFQCLEFHFYLDGEESRSGRPEGMMCVKCTNTSWSLLKNADCISRQKANVESIHIQQTSNRKEWSGFPDLLLPIASVPDQSNSCLLQFTSTTRPNGDTAKTLHLDHAGIYMIVPAWQHVGDFFKFLPTSPEIFTNEEMSSVMQVGDRFYRMVKTAGSYVDRTTDDTAQVAQQTTYPTESKHFLFSLTSPRIILVADATGAADVNSCVTLHMANLDYHQRSHGNTSAQSVVCNGMEIFAGQIGNPSSNSSLICPFSVCGSLTKTLPMESCPPERTNGWIWIEELKAHAAYTDLTTSLDVLNGFNKQIIPSNEGTSKAKQNMTKANDDTGGNERKSQNGEVKLDVLCSGFSLVVTDDSYRHFANAQPLIALSLVGLHYSRTVTRPSDMATNSRSHTTTFVALDRLELIDLLQSDDSPFRTMATSSTNERTDGGLFSSFIGVVSPVSWESYKMIPSEWGFQLSPSMETLREVIGHLCAPDMPSNNSSVRTCDFVFRSLTHGNGVNYIDLSLSHLTAQWNPSTVIALQRFLGRMKKKTTNIFTSSSCDNGDANQVDLAPQTTTTPESVDVVFSVKADIESICIYLNKEYQQRRILDTKVTGVGIQFERFRDESRLLQGSIASIQVWDPDLSTLTSDRNRRILKMINDGRGNLTLQQVFSFQYRTFNRQNVSSSDKECLFRDMSLPLWVEEKSSSGDIDDFLSINLAPIEFNYLRERSAELADYLNNGLPGKGMGATSKAAQSFCESRIKTRSFLDVVIDRPRVFVPRSPSSVTGGCYLSLGTVAIKSWFEEALVQNVIDWYRVLDIKLGLGITVELFEPATGLENPDTYFDTKLTVMKPTTQKVTQVRGGIETFNIRLSYRDFLMLRLIMQENVSKPVDESKWENIEKLFWQNEGESVEGASHKDTGVIYAESARFVRFGETKVAIKESETNIEFLLQSMNITLHRDDWFDNLDEEHVSFLCYDICKFSVQNFEAKLTKRSNGSKSASFSLHDMSFTDLGDYGRLARDIYLGGNEQKRPPCAFSVVAEGYGESSEGALLSLDIDTEGSSKKIDLKVNTLSITMLPRSIEDVISFGTGKWHCPKLYETVVADKTAESSSADPEATKSVGSIQFKFMAMYPRLLLLADETDPFSRALVLRGLAVGDINRIHEEVSIASEEFSDIKTTTTLNGHFKELDTRVHQNVDELIGPNRKLSGSKANLLGTPLIEPVTITTEVKNVSRSRFPTTRSLTIEIEPVATLFSFGDVGLIEAVVKKWSKKKKAKAKSTKEKDIINSRRRSVPSALKVTKTNSSQFSKSSEVSGSVANQPISFDVVILTQKIGLTLRKSSTTVIVDTSSNPSVQSGDILASINGTLVGRLPLPYIVNLFESSPRPLTITLQRVEEHQAEEQQQTQFGQRGNIYSGGMSSSTGFNALDTLTSLKSEESKDPRQGREQAISSARRFECSFKCGVPSGLKIVTGLGGNAVVDTFDLELFSFSTSTSRDVIVSPADIMSSEVNGYAVANSSSTQKNLPLPGAVIVAIDGKEVLAEDVLLLLSSYESSIQNVKPYVVSFVEADSAMWGVITNFDAKLSFKLTLVDDTSGRDMPVLRTGMGGTSLVAAHGLTAATKRIKAKRPSLLSYDPNESFDSPTAVLTVESEISSVEVEYYNAIINQWEPLVEPHSIGASFERQGHLLSVKLGDHLNKQITEASPVDFVCINISDSAFGILGRALRNWIQLKDTKQSIEAQEEQNPTTQPTLPKSTDGKELKKATKLAKLALDFSRKRGKAVHADTEKSPFILRNQTGVCISFSGRGAAKTSVGDGSEAQFEMTPFHREVDQHASDMNESRFARYDGHFPTLDIVLKFEGDAASHIGTNIFAEPIGNLQTDKVGRSMQRVFVWQQRGDCVVSSHVDLVWTVELEENRRILTLSSATYVNVYGCGPNIEVGARLSKSEGATNAIISVGYTRNGSFCLPVWAEACFCNVAVFIRPVANAGADSNGESIHEWSSSPVLERLETETSVDQEVSFASNTGAIEVHYKWSTKIDSLGGVHCALGGTTTKSPHQQVWMQCTYTEECIQNNELDSVLDNFQGGGSYVKTVSVWPSISIRNMLPCGIEWEIASINEQDTKSTFDSTQLRKERNLSLGKKSPTHSIDNYLQCGNATEIFATNANENELYARFKCIIHGECSWSEWLEVCINGHVCNAKQVNIKCKGPVNDSPLTLGVKLSDRAHTESGKGINLILYAEIWLRNLTSLPLTFGAPPFQIDAERCVDSSLPAKVSAESALFELTSVLEGSSFGLLGGNDDDADDGHCDDSMNLPLQQSESEVYEEVFEYVTLNDRGEIERRWWASENHVVLRQKPDLEGNDWQVDCTGDPYLEDGWESCKNIAGTKVSAFGGRRVFDRCHRNRRRRWFRKVSLRKQISDIHSIMSDKVIFHQPADLDQFTRAKREAERNTIGAHLDEKEKSGGGLLDMFNLPLQQEGILDIMTTVANDGSILINVKYKDGKWSTPAIIPPSGRANGALRAESSRWPLVTKAVNEKRKGYRVVDNSGLSPNDPTVFELIYQVTTLSGLWGELSRMVTITPRFLLKNESSWLDIDVKQVGAPDSSRLLLPRKATLPFYWFDGTLPELVCARPAGLTGFKWSGGFDLCTLGMLPLRVRQSNGGRSNSKLKSIRCSVELQPGTAGTGTIVSIKDEDPDGEGSLFRIENHSPFQIFVSQDGVLANPSLSGKQSSCDSIKPGESTSYALDVPWRQGKYEGRTSASMFELLMLRCSLAPLSTREGVESTKVISFGEVGQYIRLSPYKLASALGSSVASELLGVRVLGMVGSDGPTRCLRFVLMKIGVTTSSVIGNVVREINQMPTFMANDSNSQLEAGKSSRERTFHSSCAETSFMLKTGELLTESEASRAAFFGTGVCSRAADDSTDAQSSAASDEYSCELLFSGFAFSFVDSSPTELAVLSLHDVKVDATWDSQRKGYAKSTVVVGWLQLDNHCPGALYPVALCPRPRKADYDDSEKKPFTAEKPFLELQLDFSPRHRTGIQCLSAGVALRDAFIFIDLAFIMRMQRYLLRIQDHMMVSTGKSHIFVDSQGSWDPPNVDELIKKMTSSTVEVGNKSIFLQRLTILPCKVKLSVAPAQALTKYQETFEGEEAAAIHAAVRKGDILVGEGSGGLGVKIGGKNRTALAVMQGMLKSILVDALIRCDGASLNFDGVALFNQLSNGQQLATYLGAHYLASLIANVPSLIGSLAAFGNPVGLMRGVGEGVSDFVNEPVKGFKKSIEEMDPTFVVSGVARGAGSLGRHTVGGFAGSAAMLTETAAKNMAVLTLDRKYAQKRDRLMKLKANGGKGVNIVRGFESGVQKLVQGILEGVKGVVSKPIRGAERNGFEGFAKGIGKGLLGLLVKPVIGTTDFLTDTLIGVKGAVESTDSASYLNVHNQIRPRRALYGRDRVIRPYRIDDASAATIQARSCLGGEEYYAHVDMVKKVALMSVNRLLILSEDGEEVLRLHFQHMKKVEVENRDGSCFLVVYLNDPKQDGTDTEEVKCEDEDLAKLLCEKLMKVITAI</sequence>
<keyword evidence="8" id="KW-1185">Reference proteome</keyword>
<dbReference type="InterPro" id="IPR026854">
    <property type="entry name" value="VPS13_N"/>
</dbReference>
<evidence type="ECO:0000313" key="7">
    <source>
        <dbReference type="EMBL" id="KAK1747453.1"/>
    </source>
</evidence>
<organism evidence="7 8">
    <name type="scientific">Skeletonema marinoi</name>
    <dbReference type="NCBI Taxonomy" id="267567"/>
    <lineage>
        <taxon>Eukaryota</taxon>
        <taxon>Sar</taxon>
        <taxon>Stramenopiles</taxon>
        <taxon>Ochrophyta</taxon>
        <taxon>Bacillariophyta</taxon>
        <taxon>Coscinodiscophyceae</taxon>
        <taxon>Thalassiosirophycidae</taxon>
        <taxon>Thalassiosirales</taxon>
        <taxon>Skeletonemataceae</taxon>
        <taxon>Skeletonema</taxon>
        <taxon>Skeletonema marinoi-dohrnii complex</taxon>
    </lineage>
</organism>
<dbReference type="InterPro" id="IPR009543">
    <property type="entry name" value="VPS13_VAB"/>
</dbReference>
<comment type="similarity">
    <text evidence="1">Belongs to the VPS13 family.</text>
</comment>
<feature type="region of interest" description="Disordered" evidence="4">
    <location>
        <begin position="49"/>
        <end position="77"/>
    </location>
</feature>
<dbReference type="GO" id="GO:0006869">
    <property type="term" value="P:lipid transport"/>
    <property type="evidence" value="ECO:0007669"/>
    <property type="project" value="UniProtKB-KW"/>
</dbReference>
<gene>
    <name evidence="7" type="ORF">QTG54_001416</name>
</gene>
<dbReference type="PANTHER" id="PTHR16166:SF93">
    <property type="entry name" value="INTERMEMBRANE LIPID TRANSFER PROTEIN VPS13"/>
    <property type="match status" value="1"/>
</dbReference>
<name>A0AAD8YK27_9STRA</name>
<dbReference type="PANTHER" id="PTHR16166">
    <property type="entry name" value="VACUOLAR PROTEIN SORTING-ASSOCIATED PROTEIN VPS13"/>
    <property type="match status" value="1"/>
</dbReference>
<feature type="domain" description="Vacuolar protein sorting-associated protein 13 VPS13 adaptor binding" evidence="6">
    <location>
        <begin position="4195"/>
        <end position="4373"/>
    </location>
</feature>
<keyword evidence="3" id="KW-0445">Lipid transport</keyword>
<feature type="compositionally biased region" description="Polar residues" evidence="4">
    <location>
        <begin position="261"/>
        <end position="280"/>
    </location>
</feature>
<feature type="compositionally biased region" description="Basic and acidic residues" evidence="4">
    <location>
        <begin position="207"/>
        <end position="221"/>
    </location>
</feature>
<reference evidence="7" key="1">
    <citation type="submission" date="2023-06" db="EMBL/GenBank/DDBJ databases">
        <title>Survivors Of The Sea: Transcriptome response of Skeletonema marinoi to long-term dormancy.</title>
        <authorList>
            <person name="Pinder M.I.M."/>
            <person name="Kourtchenko O."/>
            <person name="Robertson E.K."/>
            <person name="Larsson T."/>
            <person name="Maumus F."/>
            <person name="Osuna-Cruz C.M."/>
            <person name="Vancaester E."/>
            <person name="Stenow R."/>
            <person name="Vandepoele K."/>
            <person name="Ploug H."/>
            <person name="Bruchert V."/>
            <person name="Godhe A."/>
            <person name="Topel M."/>
        </authorList>
    </citation>
    <scope>NUCLEOTIDE SEQUENCE</scope>
    <source>
        <strain evidence="7">R05AC</strain>
    </source>
</reference>
<dbReference type="GO" id="GO:0045053">
    <property type="term" value="P:protein retention in Golgi apparatus"/>
    <property type="evidence" value="ECO:0007669"/>
    <property type="project" value="TreeGrafter"/>
</dbReference>
<feature type="region of interest" description="Disordered" evidence="4">
    <location>
        <begin position="259"/>
        <end position="282"/>
    </location>
</feature>
<evidence type="ECO:0000313" key="8">
    <source>
        <dbReference type="Proteomes" id="UP001224775"/>
    </source>
</evidence>
<evidence type="ECO:0000259" key="6">
    <source>
        <dbReference type="Pfam" id="PF25036"/>
    </source>
</evidence>
<accession>A0AAD8YK27</accession>
<feature type="region of interest" description="Disordered" evidence="4">
    <location>
        <begin position="3366"/>
        <end position="3387"/>
    </location>
</feature>
<evidence type="ECO:0000256" key="2">
    <source>
        <dbReference type="ARBA" id="ARBA00022448"/>
    </source>
</evidence>
<feature type="compositionally biased region" description="Polar residues" evidence="4">
    <location>
        <begin position="1956"/>
        <end position="1968"/>
    </location>
</feature>
<dbReference type="Proteomes" id="UP001224775">
    <property type="component" value="Unassembled WGS sequence"/>
</dbReference>
<feature type="region of interest" description="Disordered" evidence="4">
    <location>
        <begin position="204"/>
        <end position="240"/>
    </location>
</feature>
<dbReference type="EMBL" id="JATAAI010000002">
    <property type="protein sequence ID" value="KAK1747453.1"/>
    <property type="molecule type" value="Genomic_DNA"/>
</dbReference>
<dbReference type="InterPro" id="IPR026847">
    <property type="entry name" value="VPS13"/>
</dbReference>
<dbReference type="GO" id="GO:0006623">
    <property type="term" value="P:protein targeting to vacuole"/>
    <property type="evidence" value="ECO:0007669"/>
    <property type="project" value="TreeGrafter"/>
</dbReference>
<evidence type="ECO:0000256" key="4">
    <source>
        <dbReference type="SAM" id="MobiDB-lite"/>
    </source>
</evidence>
<feature type="compositionally biased region" description="Acidic residues" evidence="4">
    <location>
        <begin position="56"/>
        <end position="77"/>
    </location>
</feature>
<keyword evidence="2" id="KW-0813">Transport</keyword>